<evidence type="ECO:0000313" key="2">
    <source>
        <dbReference type="EMBL" id="WVZ00929.1"/>
    </source>
</evidence>
<proteinExistence type="predicted"/>
<keyword evidence="3" id="KW-1185">Reference proteome</keyword>
<organism evidence="2 3">
    <name type="scientific">Vigna mungo</name>
    <name type="common">Black gram</name>
    <name type="synonym">Phaseolus mungo</name>
    <dbReference type="NCBI Taxonomy" id="3915"/>
    <lineage>
        <taxon>Eukaryota</taxon>
        <taxon>Viridiplantae</taxon>
        <taxon>Streptophyta</taxon>
        <taxon>Embryophyta</taxon>
        <taxon>Tracheophyta</taxon>
        <taxon>Spermatophyta</taxon>
        <taxon>Magnoliopsida</taxon>
        <taxon>eudicotyledons</taxon>
        <taxon>Gunneridae</taxon>
        <taxon>Pentapetalae</taxon>
        <taxon>rosids</taxon>
        <taxon>fabids</taxon>
        <taxon>Fabales</taxon>
        <taxon>Fabaceae</taxon>
        <taxon>Papilionoideae</taxon>
        <taxon>50 kb inversion clade</taxon>
        <taxon>NPAAA clade</taxon>
        <taxon>indigoferoid/millettioid clade</taxon>
        <taxon>Phaseoleae</taxon>
        <taxon>Vigna</taxon>
    </lineage>
</organism>
<feature type="region of interest" description="Disordered" evidence="1">
    <location>
        <begin position="45"/>
        <end position="89"/>
    </location>
</feature>
<name>A0AAQ3N124_VIGMU</name>
<feature type="compositionally biased region" description="Basic and acidic residues" evidence="1">
    <location>
        <begin position="57"/>
        <end position="71"/>
    </location>
</feature>
<dbReference type="Proteomes" id="UP001374535">
    <property type="component" value="Chromosome 8"/>
</dbReference>
<reference evidence="2 3" key="1">
    <citation type="journal article" date="2023" name="Life. Sci Alliance">
        <title>Evolutionary insights into 3D genome organization and epigenetic landscape of Vigna mungo.</title>
        <authorList>
            <person name="Junaid A."/>
            <person name="Singh B."/>
            <person name="Bhatia S."/>
        </authorList>
    </citation>
    <scope>NUCLEOTIDE SEQUENCE [LARGE SCALE GENOMIC DNA]</scope>
    <source>
        <strain evidence="2">Urdbean</strain>
    </source>
</reference>
<protein>
    <submittedName>
        <fullName evidence="2">Uncharacterized protein</fullName>
    </submittedName>
</protein>
<evidence type="ECO:0000256" key="1">
    <source>
        <dbReference type="SAM" id="MobiDB-lite"/>
    </source>
</evidence>
<dbReference type="EMBL" id="CP144693">
    <property type="protein sequence ID" value="WVZ00929.1"/>
    <property type="molecule type" value="Genomic_DNA"/>
</dbReference>
<evidence type="ECO:0000313" key="3">
    <source>
        <dbReference type="Proteomes" id="UP001374535"/>
    </source>
</evidence>
<sequence length="113" mass="12864">MSTSFWTLNSDSANSALGFESILLASTGISATAAMEIKVTNPTKPFSNLQQYTPKDGISRPEMEEKHKESMRFPTSSYSPEGKKKMQNLQKQKYDQLFFRVLFKKFGNEQKLI</sequence>
<gene>
    <name evidence="2" type="ORF">V8G54_026998</name>
</gene>
<dbReference type="AlphaFoldDB" id="A0AAQ3N124"/>
<accession>A0AAQ3N124</accession>